<feature type="domain" description="GST C-terminal" evidence="6">
    <location>
        <begin position="91"/>
        <end position="219"/>
    </location>
</feature>
<dbReference type="Gene3D" id="3.40.30.10">
    <property type="entry name" value="Glutaredoxin"/>
    <property type="match status" value="1"/>
</dbReference>
<accession>K9Y423</accession>
<dbReference type="OMA" id="QWVETEA"/>
<dbReference type="SFLD" id="SFLDS00019">
    <property type="entry name" value="Glutathione_Transferase_(cytos"/>
    <property type="match status" value="1"/>
</dbReference>
<reference evidence="7" key="3">
    <citation type="submission" date="2012-11" db="EMBL/GenBank/DDBJ databases">
        <title>The phylogenetic status and pathogenicity of a new isolate of Metarhizium sp. from a fruit beetle larvae in Japan.</title>
        <authorList>
            <person name="Nishi O."/>
            <person name="Iiyama K."/>
            <person name="Yasunaga-Aoki C."/>
            <person name="Shimizu S."/>
        </authorList>
    </citation>
    <scope>NUCLEOTIDE SEQUENCE</scope>
</reference>
<dbReference type="Gene3D" id="1.20.1050.10">
    <property type="match status" value="1"/>
</dbReference>
<dbReference type="PROSITE" id="PS50405">
    <property type="entry name" value="GST_CTER"/>
    <property type="match status" value="1"/>
</dbReference>
<dbReference type="InterPro" id="IPR010987">
    <property type="entry name" value="Glutathione-S-Trfase_C-like"/>
</dbReference>
<comment type="similarity">
    <text evidence="1">Belongs to the GST superfamily. Phi family.</text>
</comment>
<evidence type="ECO:0000259" key="6">
    <source>
        <dbReference type="PROSITE" id="PS50405"/>
    </source>
</evidence>
<evidence type="ECO:0000313" key="9">
    <source>
        <dbReference type="EnsemblPlants" id="Pp3c17_6080V3.1"/>
    </source>
</evidence>
<dbReference type="AlphaFoldDB" id="K9Y423"/>
<dbReference type="PROSITE" id="PS50404">
    <property type="entry name" value="GST_NTER"/>
    <property type="match status" value="1"/>
</dbReference>
<dbReference type="GO" id="GO:0005737">
    <property type="term" value="C:cytoplasm"/>
    <property type="evidence" value="ECO:0000318"/>
    <property type="project" value="GO_Central"/>
</dbReference>
<reference evidence="8 10" key="4">
    <citation type="journal article" date="2018" name="Plant J.">
        <title>The Physcomitrella patens chromosome-scale assembly reveals moss genome structure and evolution.</title>
        <authorList>
            <person name="Lang D."/>
            <person name="Ullrich K.K."/>
            <person name="Murat F."/>
            <person name="Fuchs J."/>
            <person name="Jenkins J."/>
            <person name="Haas F.B."/>
            <person name="Piednoel M."/>
            <person name="Gundlach H."/>
            <person name="Van Bel M."/>
            <person name="Meyberg R."/>
            <person name="Vives C."/>
            <person name="Morata J."/>
            <person name="Symeonidi A."/>
            <person name="Hiss M."/>
            <person name="Muchero W."/>
            <person name="Kamisugi Y."/>
            <person name="Saleh O."/>
            <person name="Blanc G."/>
            <person name="Decker E.L."/>
            <person name="van Gessel N."/>
            <person name="Grimwood J."/>
            <person name="Hayes R.D."/>
            <person name="Graham S.W."/>
            <person name="Gunter L.E."/>
            <person name="McDaniel S.F."/>
            <person name="Hoernstein S.N.W."/>
            <person name="Larsson A."/>
            <person name="Li F.W."/>
            <person name="Perroud P.F."/>
            <person name="Phillips J."/>
            <person name="Ranjan P."/>
            <person name="Rokshar D.S."/>
            <person name="Rothfels C.J."/>
            <person name="Schneider L."/>
            <person name="Shu S."/>
            <person name="Stevenson D.W."/>
            <person name="Thummler F."/>
            <person name="Tillich M."/>
            <person name="Villarreal Aguilar J.C."/>
            <person name="Widiez T."/>
            <person name="Wong G.K."/>
            <person name="Wymore A."/>
            <person name="Zhang Y."/>
            <person name="Zimmer A.D."/>
            <person name="Quatrano R.S."/>
            <person name="Mayer K.F.X."/>
            <person name="Goodstein D."/>
            <person name="Casacuberta J.M."/>
            <person name="Vandepoele K."/>
            <person name="Reski R."/>
            <person name="Cuming A.C."/>
            <person name="Tuskan G.A."/>
            <person name="Maumus F."/>
            <person name="Salse J."/>
            <person name="Schmutz J."/>
            <person name="Rensing S.A."/>
        </authorList>
    </citation>
    <scope>NUCLEOTIDE SEQUENCE [LARGE SCALE GENOMIC DNA]</scope>
    <source>
        <strain evidence="9 10">cv. Gransden 2004</strain>
    </source>
</reference>
<dbReference type="PANTHER" id="PTHR43900">
    <property type="entry name" value="GLUTATHIONE S-TRANSFERASE RHO"/>
    <property type="match status" value="1"/>
</dbReference>
<dbReference type="EMBL" id="ABEU02000017">
    <property type="protein sequence ID" value="PNR35861.1"/>
    <property type="molecule type" value="Genomic_DNA"/>
</dbReference>
<dbReference type="Gramene" id="Pp3c17_6080V3.2">
    <property type="protein sequence ID" value="Pp3c17_6080V3.2"/>
    <property type="gene ID" value="Pp3c17_6080"/>
</dbReference>
<keyword evidence="3 7" id="KW-0808">Transferase</keyword>
<reference evidence="8 10" key="1">
    <citation type="journal article" date="2008" name="Science">
        <title>The Physcomitrella genome reveals evolutionary insights into the conquest of land by plants.</title>
        <authorList>
            <person name="Rensing S."/>
            <person name="Lang D."/>
            <person name="Zimmer A."/>
            <person name="Terry A."/>
            <person name="Salamov A."/>
            <person name="Shapiro H."/>
            <person name="Nishiyama T."/>
            <person name="Perroud P.-F."/>
            <person name="Lindquist E."/>
            <person name="Kamisugi Y."/>
            <person name="Tanahashi T."/>
            <person name="Sakakibara K."/>
            <person name="Fujita T."/>
            <person name="Oishi K."/>
            <person name="Shin-I T."/>
            <person name="Kuroki Y."/>
            <person name="Toyoda A."/>
            <person name="Suzuki Y."/>
            <person name="Hashimoto A."/>
            <person name="Yamaguchi K."/>
            <person name="Sugano A."/>
            <person name="Kohara Y."/>
            <person name="Fujiyama A."/>
            <person name="Anterola A."/>
            <person name="Aoki S."/>
            <person name="Ashton N."/>
            <person name="Barbazuk W.B."/>
            <person name="Barker E."/>
            <person name="Bennetzen J."/>
            <person name="Bezanilla M."/>
            <person name="Blankenship R."/>
            <person name="Cho S.H."/>
            <person name="Dutcher S."/>
            <person name="Estelle M."/>
            <person name="Fawcett J.A."/>
            <person name="Gundlach H."/>
            <person name="Hanada K."/>
            <person name="Heyl A."/>
            <person name="Hicks K.A."/>
            <person name="Hugh J."/>
            <person name="Lohr M."/>
            <person name="Mayer K."/>
            <person name="Melkozernov A."/>
            <person name="Murata T."/>
            <person name="Nelson D."/>
            <person name="Pils B."/>
            <person name="Prigge M."/>
            <person name="Reiss B."/>
            <person name="Renner T."/>
            <person name="Rombauts S."/>
            <person name="Rushton P."/>
            <person name="Sanderfoot A."/>
            <person name="Schween G."/>
            <person name="Shiu S.-H."/>
            <person name="Stueber K."/>
            <person name="Theodoulou F.L."/>
            <person name="Tu H."/>
            <person name="Van de Peer Y."/>
            <person name="Verrier P.J."/>
            <person name="Waters E."/>
            <person name="Wood A."/>
            <person name="Yang L."/>
            <person name="Cove D."/>
            <person name="Cuming A."/>
            <person name="Hasebe M."/>
            <person name="Lucas S."/>
            <person name="Mishler D.B."/>
            <person name="Reski R."/>
            <person name="Grigoriev I."/>
            <person name="Quatrano R.S."/>
            <person name="Boore J.L."/>
        </authorList>
    </citation>
    <scope>NUCLEOTIDE SEQUENCE [LARGE SCALE GENOMIC DNA]</scope>
    <source>
        <strain evidence="9 10">cv. Gransden 2004</strain>
    </source>
</reference>
<dbReference type="SFLD" id="SFLDG00358">
    <property type="entry name" value="Main_(cytGST)"/>
    <property type="match status" value="1"/>
</dbReference>
<dbReference type="Pfam" id="PF00043">
    <property type="entry name" value="GST_C"/>
    <property type="match status" value="1"/>
</dbReference>
<dbReference type="PaxDb" id="3218-PP1S26_74V6.1"/>
<dbReference type="InterPro" id="IPR040079">
    <property type="entry name" value="Glutathione_S-Trfase"/>
</dbReference>
<reference evidence="9" key="5">
    <citation type="submission" date="2020-12" db="UniProtKB">
        <authorList>
            <consortium name="EnsemblPlants"/>
        </authorList>
    </citation>
    <scope>IDENTIFICATION</scope>
</reference>
<evidence type="ECO:0000256" key="4">
    <source>
        <dbReference type="ARBA" id="ARBA00047960"/>
    </source>
</evidence>
<evidence type="ECO:0000256" key="1">
    <source>
        <dbReference type="ARBA" id="ARBA00010128"/>
    </source>
</evidence>
<feature type="domain" description="GST N-terminal" evidence="5">
    <location>
        <begin position="1"/>
        <end position="84"/>
    </location>
</feature>
<dbReference type="GO" id="GO:0006749">
    <property type="term" value="P:glutathione metabolic process"/>
    <property type="evidence" value="ECO:0000318"/>
    <property type="project" value="GO_Central"/>
</dbReference>
<dbReference type="Gramene" id="Pp3c17_6080V3.1">
    <property type="protein sequence ID" value="Pp3c17_6080V3.1"/>
    <property type="gene ID" value="Pp3c17_6080"/>
</dbReference>
<dbReference type="InterPro" id="IPR036282">
    <property type="entry name" value="Glutathione-S-Trfase_C_sf"/>
</dbReference>
<evidence type="ECO:0000256" key="3">
    <source>
        <dbReference type="ARBA" id="ARBA00022679"/>
    </source>
</evidence>
<dbReference type="EMBL" id="KC119464">
    <property type="protein sequence ID" value="AFZ39131.1"/>
    <property type="molecule type" value="mRNA"/>
</dbReference>
<dbReference type="PANTHER" id="PTHR43900:SF3">
    <property type="entry name" value="GLUTATHIONE S-TRANSFERASE RHO"/>
    <property type="match status" value="1"/>
</dbReference>
<dbReference type="STRING" id="3218.K9Y423"/>
<dbReference type="InterPro" id="IPR036249">
    <property type="entry name" value="Thioredoxin-like_sf"/>
</dbReference>
<dbReference type="FunFam" id="1.20.1050.10:FF:000004">
    <property type="entry name" value="Glutathione S-transferase F2"/>
    <property type="match status" value="1"/>
</dbReference>
<evidence type="ECO:0000313" key="8">
    <source>
        <dbReference type="EMBL" id="PNR35861.1"/>
    </source>
</evidence>
<evidence type="ECO:0000313" key="7">
    <source>
        <dbReference type="EMBL" id="AFZ39131.1"/>
    </source>
</evidence>
<reference evidence="7" key="2">
    <citation type="journal article" date="2012" name="Plant Physiol.">
        <title>Functional Divergence of the GST Supergene Family in Physcomitrella patens Reveals Complex Patterns of Large Gene Family Evolution in Land Plants.</title>
        <authorList>
            <person name="Liu Y.J."/>
            <person name="Han X.M."/>
            <person name="Ren L.L."/>
            <person name="Yang H.L."/>
            <person name="Zeng Q.Y."/>
        </authorList>
    </citation>
    <scope>NUCLEOTIDE SEQUENCE</scope>
</reference>
<evidence type="ECO:0000313" key="10">
    <source>
        <dbReference type="Proteomes" id="UP000006727"/>
    </source>
</evidence>
<dbReference type="GO" id="GO:0004364">
    <property type="term" value="F:glutathione transferase activity"/>
    <property type="evidence" value="ECO:0000318"/>
    <property type="project" value="GO_Central"/>
</dbReference>
<dbReference type="InterPro" id="IPR004045">
    <property type="entry name" value="Glutathione_S-Trfase_N"/>
</dbReference>
<dbReference type="HOGENOM" id="CLU_011226_5_1_1"/>
<evidence type="ECO:0000256" key="2">
    <source>
        <dbReference type="ARBA" id="ARBA00012452"/>
    </source>
</evidence>
<proteinExistence type="evidence at transcript level"/>
<dbReference type="EnsemblPlants" id="Pp3c17_6080V3.1">
    <property type="protein sequence ID" value="Pp3c17_6080V3.1"/>
    <property type="gene ID" value="Pp3c17_6080"/>
</dbReference>
<dbReference type="Proteomes" id="UP000006727">
    <property type="component" value="Chromosome 17"/>
</dbReference>
<organism evidence="7">
    <name type="scientific">Physcomitrium patens</name>
    <name type="common">Spreading-leaved earth moss</name>
    <name type="synonym">Physcomitrella patens</name>
    <dbReference type="NCBI Taxonomy" id="3218"/>
    <lineage>
        <taxon>Eukaryota</taxon>
        <taxon>Viridiplantae</taxon>
        <taxon>Streptophyta</taxon>
        <taxon>Embryophyta</taxon>
        <taxon>Bryophyta</taxon>
        <taxon>Bryophytina</taxon>
        <taxon>Bryopsida</taxon>
        <taxon>Funariidae</taxon>
        <taxon>Funariales</taxon>
        <taxon>Funariaceae</taxon>
        <taxon>Physcomitrium</taxon>
    </lineage>
</organism>
<sequence length="221" mass="25212">MVMKLYGMKNIFNVQRAIVPLFEAGTEKELELVHVNLFTHDNDKPNFLAKHPFGLIPYLEDGDVKIYESRAIARYIAEKYEGQGAPNMGRTLKERAAINQWVETEAHVLYPPLAPMLKELYVAGALNRPLDEELVASCTAALVKVLDVYEAHLVKGSKYLTGDEYNFADACHTPYLYQVKIMKAEVLRHHPYVWAYTDAITERPGFQKLLQLDWDNAPSLE</sequence>
<gene>
    <name evidence="7" type="primary">GSTF5</name>
    <name evidence="9" type="synonym">LOC112294428</name>
    <name evidence="8" type="ORF">PHYPA_021711</name>
</gene>
<dbReference type="GO" id="GO:0043295">
    <property type="term" value="F:glutathione binding"/>
    <property type="evidence" value="ECO:0000318"/>
    <property type="project" value="GO_Central"/>
</dbReference>
<name>K9Y423_PHYPA</name>
<dbReference type="FunFam" id="3.40.30.10:FF:000016">
    <property type="entry name" value="Glutathione S-transferase F2"/>
    <property type="match status" value="1"/>
</dbReference>
<protein>
    <recommendedName>
        <fullName evidence="2">glutathione transferase</fullName>
        <ecNumber evidence="2">2.5.1.18</ecNumber>
    </recommendedName>
</protein>
<comment type="catalytic activity">
    <reaction evidence="4">
        <text>RX + glutathione = an S-substituted glutathione + a halide anion + H(+)</text>
        <dbReference type="Rhea" id="RHEA:16437"/>
        <dbReference type="ChEBI" id="CHEBI:15378"/>
        <dbReference type="ChEBI" id="CHEBI:16042"/>
        <dbReference type="ChEBI" id="CHEBI:17792"/>
        <dbReference type="ChEBI" id="CHEBI:57925"/>
        <dbReference type="ChEBI" id="CHEBI:90779"/>
        <dbReference type="EC" id="2.5.1.18"/>
    </reaction>
</comment>
<dbReference type="EC" id="2.5.1.18" evidence="2"/>
<keyword evidence="10" id="KW-1185">Reference proteome</keyword>
<dbReference type="SUPFAM" id="SSF52833">
    <property type="entry name" value="Thioredoxin-like"/>
    <property type="match status" value="1"/>
</dbReference>
<evidence type="ECO:0000259" key="5">
    <source>
        <dbReference type="PROSITE" id="PS50404"/>
    </source>
</evidence>
<dbReference type="OrthoDB" id="422574at2759"/>
<dbReference type="EnsemblPlants" id="Pp3c17_6080V3.2">
    <property type="protein sequence ID" value="Pp3c17_6080V3.2"/>
    <property type="gene ID" value="Pp3c17_6080"/>
</dbReference>
<dbReference type="InterPro" id="IPR004046">
    <property type="entry name" value="GST_C"/>
</dbReference>
<dbReference type="GO" id="GO:0009636">
    <property type="term" value="P:response to toxic substance"/>
    <property type="evidence" value="ECO:0007669"/>
    <property type="project" value="UniProtKB-ARBA"/>
</dbReference>
<dbReference type="SUPFAM" id="SSF47616">
    <property type="entry name" value="GST C-terminal domain-like"/>
    <property type="match status" value="1"/>
</dbReference>
<dbReference type="Pfam" id="PF02798">
    <property type="entry name" value="GST_N"/>
    <property type="match status" value="1"/>
</dbReference>